<evidence type="ECO:0000256" key="5">
    <source>
        <dbReference type="ARBA" id="ARBA00022989"/>
    </source>
</evidence>
<feature type="transmembrane region" description="Helical" evidence="8">
    <location>
        <begin position="435"/>
        <end position="453"/>
    </location>
</feature>
<dbReference type="Proteomes" id="UP001642409">
    <property type="component" value="Unassembled WGS sequence"/>
</dbReference>
<keyword evidence="4 8" id="KW-0812">Transmembrane</keyword>
<feature type="transmembrane region" description="Helical" evidence="8">
    <location>
        <begin position="371"/>
        <end position="393"/>
    </location>
</feature>
<reference evidence="10 11" key="2">
    <citation type="submission" date="2024-07" db="EMBL/GenBank/DDBJ databases">
        <authorList>
            <person name="Akdeniz Z."/>
        </authorList>
    </citation>
    <scope>NUCLEOTIDE SEQUENCE [LARGE SCALE GENOMIC DNA]</scope>
</reference>
<dbReference type="EMBL" id="CAXDID020000266">
    <property type="protein sequence ID" value="CAL6067159.1"/>
    <property type="molecule type" value="Genomic_DNA"/>
</dbReference>
<proteinExistence type="inferred from homology"/>
<dbReference type="AlphaFoldDB" id="A0AA86VT53"/>
<evidence type="ECO:0000256" key="3">
    <source>
        <dbReference type="ARBA" id="ARBA00022448"/>
    </source>
</evidence>
<dbReference type="GO" id="GO:0005886">
    <property type="term" value="C:plasma membrane"/>
    <property type="evidence" value="ECO:0007669"/>
    <property type="project" value="TreeGrafter"/>
</dbReference>
<dbReference type="EMBL" id="CATOUU010001176">
    <property type="protein sequence ID" value="CAI9976993.1"/>
    <property type="molecule type" value="Genomic_DNA"/>
</dbReference>
<feature type="transmembrane region" description="Helical" evidence="8">
    <location>
        <begin position="298"/>
        <end position="317"/>
    </location>
</feature>
<evidence type="ECO:0000256" key="1">
    <source>
        <dbReference type="ARBA" id="ARBA00004141"/>
    </source>
</evidence>
<keyword evidence="11" id="KW-1185">Reference proteome</keyword>
<dbReference type="InterPro" id="IPR002259">
    <property type="entry name" value="Eqnu_transpt"/>
</dbReference>
<evidence type="ECO:0000256" key="4">
    <source>
        <dbReference type="ARBA" id="ARBA00022692"/>
    </source>
</evidence>
<feature type="transmembrane region" description="Helical" evidence="8">
    <location>
        <begin position="6"/>
        <end position="27"/>
    </location>
</feature>
<dbReference type="InterPro" id="IPR036259">
    <property type="entry name" value="MFS_trans_sf"/>
</dbReference>
<gene>
    <name evidence="10" type="ORF">HINF_LOCUS52890</name>
    <name evidence="9" type="ORF">HINF_LOCUS64638</name>
</gene>
<dbReference type="GO" id="GO:0005337">
    <property type="term" value="F:nucleoside transmembrane transporter activity"/>
    <property type="evidence" value="ECO:0007669"/>
    <property type="project" value="InterPro"/>
</dbReference>
<feature type="region of interest" description="Disordered" evidence="7">
    <location>
        <begin position="228"/>
        <end position="248"/>
    </location>
</feature>
<accession>A0AA86VT53</accession>
<evidence type="ECO:0000313" key="10">
    <source>
        <dbReference type="EMBL" id="CAL6067159.1"/>
    </source>
</evidence>
<keyword evidence="3" id="KW-0813">Transport</keyword>
<evidence type="ECO:0000313" key="11">
    <source>
        <dbReference type="Proteomes" id="UP001642409"/>
    </source>
</evidence>
<name>A0AA86VT53_9EUKA</name>
<keyword evidence="5 8" id="KW-1133">Transmembrane helix</keyword>
<feature type="transmembrane region" description="Helical" evidence="8">
    <location>
        <begin position="329"/>
        <end position="351"/>
    </location>
</feature>
<evidence type="ECO:0000256" key="6">
    <source>
        <dbReference type="ARBA" id="ARBA00023136"/>
    </source>
</evidence>
<feature type="compositionally biased region" description="Low complexity" evidence="7">
    <location>
        <begin position="237"/>
        <end position="248"/>
    </location>
</feature>
<feature type="transmembrane region" description="Helical" evidence="8">
    <location>
        <begin position="70"/>
        <end position="89"/>
    </location>
</feature>
<feature type="transmembrane region" description="Helical" evidence="8">
    <location>
        <begin position="257"/>
        <end position="278"/>
    </location>
</feature>
<evidence type="ECO:0000256" key="8">
    <source>
        <dbReference type="SAM" id="Phobius"/>
    </source>
</evidence>
<evidence type="ECO:0000313" key="9">
    <source>
        <dbReference type="EMBL" id="CAI9976993.1"/>
    </source>
</evidence>
<feature type="transmembrane region" description="Helical" evidence="8">
    <location>
        <begin position="101"/>
        <end position="127"/>
    </location>
</feature>
<evidence type="ECO:0000256" key="7">
    <source>
        <dbReference type="SAM" id="MobiDB-lite"/>
    </source>
</evidence>
<comment type="caution">
    <text evidence="9">The sequence shown here is derived from an EMBL/GenBank/DDBJ whole genome shotgun (WGS) entry which is preliminary data.</text>
</comment>
<sequence length="455" mass="51197">MKQSTEHNLIFLTLGFGSYLTFYCLIAQTNYWRRFYSDTILTVYSMAYTFAELFGSLIALPLSKKVSPNFFAHIHFPVQIIGLAIIVPLKNIQNQMLKTVLTAIPLLACGLTASLFYPACIACAAQINPILSATLQVGCGVSEIIIQLVEDAITIFFSDSSNGEKYEKSLVLNAVAFYVTSGFILVGCWATWIYFSKKYLGKPNTQKQLEAQKQDLVISNNVTNNENNPDFLGGDNPPQVQPAAQQNAARPSVTRRIAPLSIALMVGFVVHYAMFPLFALNVPCVYTAKKFNRPFDDWWSLIYLTIYMFVDFVGRMLPMSKKIVKKVSVKVVIAICFFRVSFGVIFPLMSLPKVVMENGIVTKMPFITSDVLSVICIILFAFCNSFTATMGYIKYQDDLDTPAEIERGSFILGVFLQIGQISGKSRHDSNFQVKNFTILFDFYVYLIFCNLYFMK</sequence>
<evidence type="ECO:0000256" key="2">
    <source>
        <dbReference type="ARBA" id="ARBA00007965"/>
    </source>
</evidence>
<protein>
    <submittedName>
        <fullName evidence="9">Nucleoside transporter</fullName>
    </submittedName>
    <submittedName>
        <fullName evidence="10">Nucleoside_transporter</fullName>
    </submittedName>
</protein>
<dbReference type="SUPFAM" id="SSF103473">
    <property type="entry name" value="MFS general substrate transporter"/>
    <property type="match status" value="1"/>
</dbReference>
<dbReference type="PANTHER" id="PTHR10332:SF10">
    <property type="entry name" value="EQUILIBRATIVE NUCLEOSIDE TRANSPORTER 4"/>
    <property type="match status" value="1"/>
</dbReference>
<comment type="similarity">
    <text evidence="2">Belongs to the SLC29A/ENT transporter (TC 2.A.57) family.</text>
</comment>
<keyword evidence="6 8" id="KW-0472">Membrane</keyword>
<feature type="transmembrane region" description="Helical" evidence="8">
    <location>
        <begin position="175"/>
        <end position="195"/>
    </location>
</feature>
<comment type="subcellular location">
    <subcellularLocation>
        <location evidence="1">Membrane</location>
        <topology evidence="1">Multi-pass membrane protein</topology>
    </subcellularLocation>
</comment>
<reference evidence="9" key="1">
    <citation type="submission" date="2023-06" db="EMBL/GenBank/DDBJ databases">
        <authorList>
            <person name="Kurt Z."/>
        </authorList>
    </citation>
    <scope>NUCLEOTIDE SEQUENCE</scope>
</reference>
<dbReference type="PANTHER" id="PTHR10332">
    <property type="entry name" value="EQUILIBRATIVE NUCLEOSIDE TRANSPORTER"/>
    <property type="match status" value="1"/>
</dbReference>
<feature type="transmembrane region" description="Helical" evidence="8">
    <location>
        <begin position="39"/>
        <end position="58"/>
    </location>
</feature>
<organism evidence="9">
    <name type="scientific">Hexamita inflata</name>
    <dbReference type="NCBI Taxonomy" id="28002"/>
    <lineage>
        <taxon>Eukaryota</taxon>
        <taxon>Metamonada</taxon>
        <taxon>Diplomonadida</taxon>
        <taxon>Hexamitidae</taxon>
        <taxon>Hexamitinae</taxon>
        <taxon>Hexamita</taxon>
    </lineage>
</organism>